<keyword evidence="3" id="KW-1185">Reference proteome</keyword>
<evidence type="ECO:0000256" key="1">
    <source>
        <dbReference type="SAM" id="MobiDB-lite"/>
    </source>
</evidence>
<dbReference type="AlphaFoldDB" id="A0A9P8SN94"/>
<dbReference type="EMBL" id="JAIZPD010000001">
    <property type="protein sequence ID" value="KAH0968821.1"/>
    <property type="molecule type" value="Genomic_DNA"/>
</dbReference>
<feature type="region of interest" description="Disordered" evidence="1">
    <location>
        <begin position="1"/>
        <end position="81"/>
    </location>
</feature>
<comment type="caution">
    <text evidence="2">The sequence shown here is derived from an EMBL/GenBank/DDBJ whole genome shotgun (WGS) entry which is preliminary data.</text>
</comment>
<protein>
    <submittedName>
        <fullName evidence="2">Uncharacterized protein</fullName>
    </submittedName>
</protein>
<gene>
    <name evidence="2" type="ORF">HRG_01463</name>
</gene>
<proteinExistence type="predicted"/>
<evidence type="ECO:0000313" key="3">
    <source>
        <dbReference type="Proteomes" id="UP000824596"/>
    </source>
</evidence>
<feature type="region of interest" description="Disordered" evidence="1">
    <location>
        <begin position="302"/>
        <end position="328"/>
    </location>
</feature>
<dbReference type="OrthoDB" id="4678449at2759"/>
<accession>A0A9P8SN94</accession>
<feature type="compositionally biased region" description="Low complexity" evidence="1">
    <location>
        <begin position="18"/>
        <end position="42"/>
    </location>
</feature>
<dbReference type="RefSeq" id="XP_044726334.1">
    <property type="nucleotide sequence ID" value="XM_044859934.1"/>
</dbReference>
<reference evidence="2" key="1">
    <citation type="submission" date="2021-09" db="EMBL/GenBank/DDBJ databases">
        <title>A high-quality genome of the endoparasitic fungus Hirsutella rhossiliensis with a comparison of Hirsutella genomes reveals transposable elements contributing to genome size variation.</title>
        <authorList>
            <person name="Lin R."/>
            <person name="Jiao Y."/>
            <person name="Sun X."/>
            <person name="Ling J."/>
            <person name="Xie B."/>
            <person name="Cheng X."/>
        </authorList>
    </citation>
    <scope>NUCLEOTIDE SEQUENCE</scope>
    <source>
        <strain evidence="2">HR02</strain>
    </source>
</reference>
<evidence type="ECO:0000313" key="2">
    <source>
        <dbReference type="EMBL" id="KAH0968821.1"/>
    </source>
</evidence>
<organism evidence="2 3">
    <name type="scientific">Hirsutella rhossiliensis</name>
    <dbReference type="NCBI Taxonomy" id="111463"/>
    <lineage>
        <taxon>Eukaryota</taxon>
        <taxon>Fungi</taxon>
        <taxon>Dikarya</taxon>
        <taxon>Ascomycota</taxon>
        <taxon>Pezizomycotina</taxon>
        <taxon>Sordariomycetes</taxon>
        <taxon>Hypocreomycetidae</taxon>
        <taxon>Hypocreales</taxon>
        <taxon>Ophiocordycipitaceae</taxon>
        <taxon>Hirsutella</taxon>
    </lineage>
</organism>
<dbReference type="Proteomes" id="UP000824596">
    <property type="component" value="Unassembled WGS sequence"/>
</dbReference>
<sequence length="401" mass="42267">MVDPGAYRCAGGKQPRTGQAGQKGKQQAPEAGQQPAQASESGFVELVDDHSSSATPIDSPSKALTDPGPETLPTTPGQHAAAAWQIPTPNATLGEPGDASPQSACRDSWMWDFLGSAALTEYESSMDMDAGDAPRIPTDDMDCDAAAEWTAVDNAPSMIPHGTDPQANTAAAMASGNMQNLVATIPDSALRHCSHGHTDIKAQPAPASACSTAAHTCLQQLTASLYNLSVWAGNHQAGPSNSPSPTVDKFLAVQKDSTELWERLERRCGSCISRREVAQLLLLNVEQLTHLHVAVAAREGVGKSPGLRTPRSELGKMPQPSNLVGAASSSSEQSAISVGSFVIEDAEDRDIIIGQLLHTRALKLARFIKAIRNTFMDNGHDDCCARLGLLPNLAISLSNRV</sequence>
<name>A0A9P8SN94_9HYPO</name>
<dbReference type="GeneID" id="68350592"/>